<gene>
    <name evidence="2" type="ORF">PghCCS26_49610</name>
</gene>
<dbReference type="PANTHER" id="PTHR31118">
    <property type="entry name" value="CYCLASE-LIKE PROTEIN 2"/>
    <property type="match status" value="1"/>
</dbReference>
<dbReference type="PANTHER" id="PTHR31118:SF12">
    <property type="entry name" value="CYCLASE-LIKE PROTEIN 2"/>
    <property type="match status" value="1"/>
</dbReference>
<accession>A0ABQ6NRW8</accession>
<keyword evidence="3" id="KW-1185">Reference proteome</keyword>
<reference evidence="2 3" key="1">
    <citation type="submission" date="2023-05" db="EMBL/GenBank/DDBJ databases">
        <title>Draft genome of Paenibacillus sp. CCS26.</title>
        <authorList>
            <person name="Akita H."/>
            <person name="Shinto Y."/>
            <person name="Kimura Z."/>
        </authorList>
    </citation>
    <scope>NUCLEOTIDE SEQUENCE [LARGE SCALE GENOMIC DNA]</scope>
    <source>
        <strain evidence="2 3">CCS26</strain>
    </source>
</reference>
<dbReference type="SUPFAM" id="SSF102198">
    <property type="entry name" value="Putative cyclase"/>
    <property type="match status" value="1"/>
</dbReference>
<organism evidence="2 3">
    <name type="scientific">Paenibacillus glycanilyticus</name>
    <dbReference type="NCBI Taxonomy" id="126569"/>
    <lineage>
        <taxon>Bacteria</taxon>
        <taxon>Bacillati</taxon>
        <taxon>Bacillota</taxon>
        <taxon>Bacilli</taxon>
        <taxon>Bacillales</taxon>
        <taxon>Paenibacillaceae</taxon>
        <taxon>Paenibacillus</taxon>
    </lineage>
</organism>
<dbReference type="RefSeq" id="WP_127491048.1">
    <property type="nucleotide sequence ID" value="NZ_BTCL01000023.1"/>
</dbReference>
<proteinExistence type="predicted"/>
<dbReference type="Gene3D" id="3.50.30.50">
    <property type="entry name" value="Putative cyclase"/>
    <property type="match status" value="1"/>
</dbReference>
<sequence length="208" mass="22954">MFKVYDISMTIEKGMPVWGNHDGKQPEINSQPTSPDGVNESRIDMDVHCGTHVDAPLHMLPEDGSTIETIGLEELVGNARVLDFTDVNDSITREDLEKHGLQKGEFILVKTKNSFTDSFESDFVFLREDGARYLVEVGVRGIGTDGLGIERSQAEYPTHRTLFRNNVIIVEGLRLKEVPPGSYFMVIAPLKLTGIEAAPARALLIGNG</sequence>
<comment type="caution">
    <text evidence="2">The sequence shown here is derived from an EMBL/GenBank/DDBJ whole genome shotgun (WGS) entry which is preliminary data.</text>
</comment>
<evidence type="ECO:0000313" key="2">
    <source>
        <dbReference type="EMBL" id="GMK47831.1"/>
    </source>
</evidence>
<feature type="region of interest" description="Disordered" evidence="1">
    <location>
        <begin position="16"/>
        <end position="37"/>
    </location>
</feature>
<dbReference type="InterPro" id="IPR007325">
    <property type="entry name" value="KFase/CYL"/>
</dbReference>
<dbReference type="Pfam" id="PF04199">
    <property type="entry name" value="Cyclase"/>
    <property type="match status" value="1"/>
</dbReference>
<dbReference type="Proteomes" id="UP001285921">
    <property type="component" value="Unassembled WGS sequence"/>
</dbReference>
<feature type="compositionally biased region" description="Polar residues" evidence="1">
    <location>
        <begin position="27"/>
        <end position="36"/>
    </location>
</feature>
<evidence type="ECO:0000256" key="1">
    <source>
        <dbReference type="SAM" id="MobiDB-lite"/>
    </source>
</evidence>
<evidence type="ECO:0000313" key="3">
    <source>
        <dbReference type="Proteomes" id="UP001285921"/>
    </source>
</evidence>
<dbReference type="InterPro" id="IPR037175">
    <property type="entry name" value="KFase_sf"/>
</dbReference>
<protein>
    <submittedName>
        <fullName evidence="2">Cyclase</fullName>
    </submittedName>
</protein>
<dbReference type="EMBL" id="BTCL01000023">
    <property type="protein sequence ID" value="GMK47831.1"/>
    <property type="molecule type" value="Genomic_DNA"/>
</dbReference>
<name>A0ABQ6NRW8_9BACL</name>